<evidence type="ECO:0000313" key="11">
    <source>
        <dbReference type="EMBL" id="KAK3765130.1"/>
    </source>
</evidence>
<dbReference type="Pfam" id="PF00230">
    <property type="entry name" value="MIP"/>
    <property type="match status" value="1"/>
</dbReference>
<evidence type="ECO:0000313" key="12">
    <source>
        <dbReference type="Proteomes" id="UP001283361"/>
    </source>
</evidence>
<feature type="transmembrane region" description="Helical" evidence="10">
    <location>
        <begin position="130"/>
        <end position="150"/>
    </location>
</feature>
<keyword evidence="6 10" id="KW-1133">Transmembrane helix</keyword>
<dbReference type="PANTHER" id="PTHR19139:SF199">
    <property type="entry name" value="MIP17260P"/>
    <property type="match status" value="1"/>
</dbReference>
<evidence type="ECO:0000256" key="7">
    <source>
        <dbReference type="ARBA" id="ARBA00023136"/>
    </source>
</evidence>
<evidence type="ECO:0000256" key="2">
    <source>
        <dbReference type="ARBA" id="ARBA00006175"/>
    </source>
</evidence>
<protein>
    <recommendedName>
        <fullName evidence="13">Aquaporin</fullName>
    </recommendedName>
</protein>
<keyword evidence="12" id="KW-1185">Reference proteome</keyword>
<feature type="transmembrane region" description="Helical" evidence="10">
    <location>
        <begin position="43"/>
        <end position="61"/>
    </location>
</feature>
<feature type="transmembrane region" description="Helical" evidence="10">
    <location>
        <begin position="204"/>
        <end position="234"/>
    </location>
</feature>
<evidence type="ECO:0000256" key="4">
    <source>
        <dbReference type="ARBA" id="ARBA00022475"/>
    </source>
</evidence>
<dbReference type="GO" id="GO:0015250">
    <property type="term" value="F:water channel activity"/>
    <property type="evidence" value="ECO:0007669"/>
    <property type="project" value="TreeGrafter"/>
</dbReference>
<keyword evidence="5 8" id="KW-0812">Transmembrane</keyword>
<dbReference type="PROSITE" id="PS00221">
    <property type="entry name" value="MIP"/>
    <property type="match status" value="1"/>
</dbReference>
<reference evidence="11" key="1">
    <citation type="journal article" date="2023" name="G3 (Bethesda)">
        <title>A reference genome for the long-term kleptoplast-retaining sea slug Elysia crispata morphotype clarki.</title>
        <authorList>
            <person name="Eastman K.E."/>
            <person name="Pendleton A.L."/>
            <person name="Shaikh M.A."/>
            <person name="Suttiyut T."/>
            <person name="Ogas R."/>
            <person name="Tomko P."/>
            <person name="Gavelis G."/>
            <person name="Widhalm J.R."/>
            <person name="Wisecaver J.H."/>
        </authorList>
    </citation>
    <scope>NUCLEOTIDE SEQUENCE</scope>
    <source>
        <strain evidence="11">ECLA1</strain>
    </source>
</reference>
<dbReference type="InterPro" id="IPR022357">
    <property type="entry name" value="MIP_CS"/>
</dbReference>
<feature type="transmembrane region" description="Helical" evidence="10">
    <location>
        <begin position="12"/>
        <end position="31"/>
    </location>
</feature>
<dbReference type="InterPro" id="IPR000425">
    <property type="entry name" value="MIP"/>
</dbReference>
<keyword evidence="4" id="KW-1003">Cell membrane</keyword>
<feature type="region of interest" description="Disordered" evidence="9">
    <location>
        <begin position="243"/>
        <end position="303"/>
    </location>
</feature>
<dbReference type="SUPFAM" id="SSF81338">
    <property type="entry name" value="Aquaporin-like"/>
    <property type="match status" value="1"/>
</dbReference>
<evidence type="ECO:0008006" key="13">
    <source>
        <dbReference type="Google" id="ProtNLM"/>
    </source>
</evidence>
<accession>A0AAE0Z9H7</accession>
<comment type="subcellular location">
    <subcellularLocation>
        <location evidence="1">Cell membrane</location>
        <topology evidence="1">Multi-pass membrane protein</topology>
    </subcellularLocation>
</comment>
<dbReference type="InterPro" id="IPR034294">
    <property type="entry name" value="Aquaporin_transptr"/>
</dbReference>
<dbReference type="AlphaFoldDB" id="A0AAE0Z9H7"/>
<comment type="caution">
    <text evidence="11">The sequence shown here is derived from an EMBL/GenBank/DDBJ whole genome shotgun (WGS) entry which is preliminary data.</text>
</comment>
<dbReference type="NCBIfam" id="TIGR00861">
    <property type="entry name" value="MIP"/>
    <property type="match status" value="1"/>
</dbReference>
<evidence type="ECO:0000256" key="6">
    <source>
        <dbReference type="ARBA" id="ARBA00022989"/>
    </source>
</evidence>
<feature type="compositionally biased region" description="Basic and acidic residues" evidence="9">
    <location>
        <begin position="246"/>
        <end position="272"/>
    </location>
</feature>
<dbReference type="EMBL" id="JAWDGP010004345">
    <property type="protein sequence ID" value="KAK3765130.1"/>
    <property type="molecule type" value="Genomic_DNA"/>
</dbReference>
<keyword evidence="7 10" id="KW-0472">Membrane</keyword>
<name>A0AAE0Z9H7_9GAST</name>
<dbReference type="Proteomes" id="UP001283361">
    <property type="component" value="Unassembled WGS sequence"/>
</dbReference>
<feature type="transmembrane region" description="Helical" evidence="10">
    <location>
        <begin position="162"/>
        <end position="184"/>
    </location>
</feature>
<dbReference type="CDD" id="cd00333">
    <property type="entry name" value="MIP"/>
    <property type="match status" value="1"/>
</dbReference>
<evidence type="ECO:0000256" key="8">
    <source>
        <dbReference type="RuleBase" id="RU000477"/>
    </source>
</evidence>
<evidence type="ECO:0000256" key="9">
    <source>
        <dbReference type="SAM" id="MobiDB-lite"/>
    </source>
</evidence>
<evidence type="ECO:0000256" key="10">
    <source>
        <dbReference type="SAM" id="Phobius"/>
    </source>
</evidence>
<feature type="compositionally biased region" description="Basic and acidic residues" evidence="9">
    <location>
        <begin position="279"/>
        <end position="291"/>
    </location>
</feature>
<dbReference type="GO" id="GO:0005886">
    <property type="term" value="C:plasma membrane"/>
    <property type="evidence" value="ECO:0007669"/>
    <property type="project" value="UniProtKB-SubCell"/>
</dbReference>
<organism evidence="11 12">
    <name type="scientific">Elysia crispata</name>
    <name type="common">lettuce slug</name>
    <dbReference type="NCBI Taxonomy" id="231223"/>
    <lineage>
        <taxon>Eukaryota</taxon>
        <taxon>Metazoa</taxon>
        <taxon>Spiralia</taxon>
        <taxon>Lophotrochozoa</taxon>
        <taxon>Mollusca</taxon>
        <taxon>Gastropoda</taxon>
        <taxon>Heterobranchia</taxon>
        <taxon>Euthyneura</taxon>
        <taxon>Panpulmonata</taxon>
        <taxon>Sacoglossa</taxon>
        <taxon>Placobranchoidea</taxon>
        <taxon>Plakobranchidae</taxon>
        <taxon>Elysia</taxon>
    </lineage>
</organism>
<dbReference type="PANTHER" id="PTHR19139">
    <property type="entry name" value="AQUAPORIN TRANSPORTER"/>
    <property type="match status" value="1"/>
</dbReference>
<dbReference type="InterPro" id="IPR023271">
    <property type="entry name" value="Aquaporin-like"/>
</dbReference>
<keyword evidence="3 8" id="KW-0813">Transport</keyword>
<sequence length="303" mass="32651">MKENVEDLLTPNLWLALAAEMLGTMTITLLGCGSHATYQENNFLHVALTFGLTVATVVWVFNHVSGGHMNPAVTLAALFTRRVSIIRGVLYIVFQIIGGIIGAGVLYGLSSSRHFPYLGSNELSLSTSSAEGFGVEFMITLVYVLAYFACHDDKRSDLRGSAPLTLGLAVVACHVFAIPFTKAGMNPARSFGPALISDSWRDHWVFWVGPLVGGLVAGLLYEYIFAAGATFAGAKKCLLRTKKPRKQTEPEKAPLEEIKTDAIEVEDTKIDGEDAPEVVVDKTETAAEEKPGNGASADEVKKD</sequence>
<gene>
    <name evidence="11" type="ORF">RRG08_027771</name>
</gene>
<evidence type="ECO:0000256" key="1">
    <source>
        <dbReference type="ARBA" id="ARBA00004651"/>
    </source>
</evidence>
<proteinExistence type="inferred from homology"/>
<dbReference type="PROSITE" id="PS51257">
    <property type="entry name" value="PROKAR_LIPOPROTEIN"/>
    <property type="match status" value="1"/>
</dbReference>
<comment type="similarity">
    <text evidence="2 8">Belongs to the MIP/aquaporin (TC 1.A.8) family.</text>
</comment>
<dbReference type="Gene3D" id="1.20.1080.10">
    <property type="entry name" value="Glycerol uptake facilitator protein"/>
    <property type="match status" value="1"/>
</dbReference>
<feature type="transmembrane region" description="Helical" evidence="10">
    <location>
        <begin position="89"/>
        <end position="110"/>
    </location>
</feature>
<evidence type="ECO:0000256" key="5">
    <source>
        <dbReference type="ARBA" id="ARBA00022692"/>
    </source>
</evidence>
<dbReference type="PRINTS" id="PR00783">
    <property type="entry name" value="MINTRINSICP"/>
</dbReference>
<evidence type="ECO:0000256" key="3">
    <source>
        <dbReference type="ARBA" id="ARBA00022448"/>
    </source>
</evidence>